<organism evidence="2 3">
    <name type="scientific">Methanoculleus sediminis</name>
    <dbReference type="NCBI Taxonomy" id="1550566"/>
    <lineage>
        <taxon>Archaea</taxon>
        <taxon>Methanobacteriati</taxon>
        <taxon>Methanobacteriota</taxon>
        <taxon>Stenosarchaea group</taxon>
        <taxon>Methanomicrobia</taxon>
        <taxon>Methanomicrobiales</taxon>
        <taxon>Methanomicrobiaceae</taxon>
        <taxon>Methanoculleus</taxon>
    </lineage>
</organism>
<name>A0A0H1R2A2_9EURY</name>
<accession>A0A0H1R2A2</accession>
<dbReference type="AlphaFoldDB" id="A0A0H1R2A2"/>
<feature type="region of interest" description="Disordered" evidence="1">
    <location>
        <begin position="42"/>
        <end position="65"/>
    </location>
</feature>
<comment type="caution">
    <text evidence="2">The sequence shown here is derived from an EMBL/GenBank/DDBJ whole genome shotgun (WGS) entry which is preliminary data.</text>
</comment>
<keyword evidence="3" id="KW-1185">Reference proteome</keyword>
<dbReference type="PATRIC" id="fig|1550566.3.peg.54"/>
<reference evidence="2 3" key="1">
    <citation type="journal article" date="2015" name="Int. J. Syst. Evol. Microbiol.">
        <title>Methanoculleus sediminis sp. nov., a methanogen from sediments near a submarine mud volcano.</title>
        <authorList>
            <person name="Chen S.C."/>
            <person name="Chen M.F."/>
            <person name="Lai M.C."/>
            <person name="Weng C.Y."/>
            <person name="Wu S.Y."/>
            <person name="Lin S."/>
            <person name="Yang T.F."/>
            <person name="Chen P.C."/>
        </authorList>
    </citation>
    <scope>NUCLEOTIDE SEQUENCE [LARGE SCALE GENOMIC DNA]</scope>
    <source>
        <strain evidence="2 3">S3Fa</strain>
    </source>
</reference>
<dbReference type="EMBL" id="JXOJ01000001">
    <property type="protein sequence ID" value="KLK88941.1"/>
    <property type="molecule type" value="Genomic_DNA"/>
</dbReference>
<proteinExistence type="predicted"/>
<evidence type="ECO:0000313" key="3">
    <source>
        <dbReference type="Proteomes" id="UP000035301"/>
    </source>
</evidence>
<evidence type="ECO:0000313" key="2">
    <source>
        <dbReference type="EMBL" id="KLK88941.1"/>
    </source>
</evidence>
<dbReference type="STRING" id="1550566.SZ63_00240"/>
<dbReference type="Proteomes" id="UP000035301">
    <property type="component" value="Unassembled WGS sequence"/>
</dbReference>
<protein>
    <submittedName>
        <fullName evidence="2">Uncharacterized protein</fullName>
    </submittedName>
</protein>
<feature type="compositionally biased region" description="Basic and acidic residues" evidence="1">
    <location>
        <begin position="54"/>
        <end position="65"/>
    </location>
</feature>
<evidence type="ECO:0000256" key="1">
    <source>
        <dbReference type="SAM" id="MobiDB-lite"/>
    </source>
</evidence>
<gene>
    <name evidence="2" type="ORF">SZ63_00240</name>
</gene>
<sequence length="65" mass="7102">MHPGPLRQPDRMDILKYQNQPSILGDGMCGSNLLTYKGDERARSAYSTAPRAGAPEREERAGGGR</sequence>